<comment type="caution">
    <text evidence="1">The sequence shown here is derived from an EMBL/GenBank/DDBJ whole genome shotgun (WGS) entry which is preliminary data.</text>
</comment>
<dbReference type="Proteomes" id="UP000807306">
    <property type="component" value="Unassembled WGS sequence"/>
</dbReference>
<sequence>MPPAAQSNTTGTFKSFFNSRFRGTVNFNDTNYILMGTLDSSLPPFECTSVEFKSIKRSTFVGTRAIEGRIGPETLDLTLDDGTKIQGKFKEKMGKNQEVVCGSIAFTPF</sequence>
<proteinExistence type="predicted"/>
<reference evidence="1" key="1">
    <citation type="submission" date="2020-11" db="EMBL/GenBank/DDBJ databases">
        <authorList>
            <consortium name="DOE Joint Genome Institute"/>
            <person name="Ahrendt S."/>
            <person name="Riley R."/>
            <person name="Andreopoulos W."/>
            <person name="Labutti K."/>
            <person name="Pangilinan J."/>
            <person name="Ruiz-Duenas F.J."/>
            <person name="Barrasa J.M."/>
            <person name="Sanchez-Garcia M."/>
            <person name="Camarero S."/>
            <person name="Miyauchi S."/>
            <person name="Serrano A."/>
            <person name="Linde D."/>
            <person name="Babiker R."/>
            <person name="Drula E."/>
            <person name="Ayuso-Fernandez I."/>
            <person name="Pacheco R."/>
            <person name="Padilla G."/>
            <person name="Ferreira P."/>
            <person name="Barriuso J."/>
            <person name="Kellner H."/>
            <person name="Castanera R."/>
            <person name="Alfaro M."/>
            <person name="Ramirez L."/>
            <person name="Pisabarro A.G."/>
            <person name="Kuo A."/>
            <person name="Tritt A."/>
            <person name="Lipzen A."/>
            <person name="He G."/>
            <person name="Yan M."/>
            <person name="Ng V."/>
            <person name="Cullen D."/>
            <person name="Martin F."/>
            <person name="Rosso M.-N."/>
            <person name="Henrissat B."/>
            <person name="Hibbett D."/>
            <person name="Martinez A.T."/>
            <person name="Grigoriev I.V."/>
        </authorList>
    </citation>
    <scope>NUCLEOTIDE SEQUENCE</scope>
    <source>
        <strain evidence="1">CBS 506.95</strain>
    </source>
</reference>
<dbReference type="EMBL" id="MU157898">
    <property type="protein sequence ID" value="KAF9524501.1"/>
    <property type="molecule type" value="Genomic_DNA"/>
</dbReference>
<accession>A0A9P6E899</accession>
<name>A0A9P6E899_9AGAR</name>
<dbReference type="OrthoDB" id="2984728at2759"/>
<organism evidence="1 2">
    <name type="scientific">Crepidotus variabilis</name>
    <dbReference type="NCBI Taxonomy" id="179855"/>
    <lineage>
        <taxon>Eukaryota</taxon>
        <taxon>Fungi</taxon>
        <taxon>Dikarya</taxon>
        <taxon>Basidiomycota</taxon>
        <taxon>Agaricomycotina</taxon>
        <taxon>Agaricomycetes</taxon>
        <taxon>Agaricomycetidae</taxon>
        <taxon>Agaricales</taxon>
        <taxon>Agaricineae</taxon>
        <taxon>Crepidotaceae</taxon>
        <taxon>Crepidotus</taxon>
    </lineage>
</organism>
<gene>
    <name evidence="1" type="ORF">CPB83DRAFT_909925</name>
</gene>
<dbReference type="AlphaFoldDB" id="A0A9P6E899"/>
<keyword evidence="2" id="KW-1185">Reference proteome</keyword>
<evidence type="ECO:0000313" key="1">
    <source>
        <dbReference type="EMBL" id="KAF9524501.1"/>
    </source>
</evidence>
<evidence type="ECO:0000313" key="2">
    <source>
        <dbReference type="Proteomes" id="UP000807306"/>
    </source>
</evidence>
<protein>
    <submittedName>
        <fullName evidence="1">Uncharacterized protein</fullName>
    </submittedName>
</protein>